<evidence type="ECO:0000256" key="1">
    <source>
        <dbReference type="ARBA" id="ARBA00004251"/>
    </source>
</evidence>
<accession>A0A6D2I4D6</accession>
<evidence type="ECO:0000256" key="7">
    <source>
        <dbReference type="ARBA" id="ARBA00024184"/>
    </source>
</evidence>
<evidence type="ECO:0000256" key="3">
    <source>
        <dbReference type="ARBA" id="ARBA00022729"/>
    </source>
</evidence>
<keyword evidence="3" id="KW-0732">Signal</keyword>
<dbReference type="PANTHER" id="PTHR32080:SF48">
    <property type="entry name" value="GNK2-HOMOLOGOUS DOMAIN-CONTAINING PROTEIN"/>
    <property type="match status" value="1"/>
</dbReference>
<keyword evidence="12" id="KW-1185">Reference proteome</keyword>
<keyword evidence="9" id="KW-0472">Membrane</keyword>
<dbReference type="Gene3D" id="3.30.430.20">
    <property type="entry name" value="Gnk2 domain, C-X8-C-X2-C motif"/>
    <property type="match status" value="2"/>
</dbReference>
<evidence type="ECO:0000256" key="2">
    <source>
        <dbReference type="ARBA" id="ARBA00022581"/>
    </source>
</evidence>
<feature type="transmembrane region" description="Helical" evidence="9">
    <location>
        <begin position="27"/>
        <end position="50"/>
    </location>
</feature>
<dbReference type="AlphaFoldDB" id="A0A6D2I4D6"/>
<dbReference type="GO" id="GO:0009506">
    <property type="term" value="C:plasmodesma"/>
    <property type="evidence" value="ECO:0007669"/>
    <property type="project" value="UniProtKB-SubCell"/>
</dbReference>
<name>A0A6D2I4D6_9BRAS</name>
<keyword evidence="9" id="KW-0812">Transmembrane</keyword>
<dbReference type="InterPro" id="IPR002902">
    <property type="entry name" value="GNK2"/>
</dbReference>
<evidence type="ECO:0000256" key="9">
    <source>
        <dbReference type="SAM" id="Phobius"/>
    </source>
</evidence>
<evidence type="ECO:0000256" key="8">
    <source>
        <dbReference type="ARBA" id="ARBA00038393"/>
    </source>
</evidence>
<keyword evidence="4" id="KW-0677">Repeat</keyword>
<dbReference type="PANTHER" id="PTHR32080">
    <property type="entry name" value="ANTIFUNGAL PROTEIN GINKBILOBIN-2-LIKE"/>
    <property type="match status" value="1"/>
</dbReference>
<protein>
    <recommendedName>
        <fullName evidence="10">Gnk2-homologous domain-containing protein</fullName>
    </recommendedName>
</protein>
<evidence type="ECO:0000313" key="12">
    <source>
        <dbReference type="Proteomes" id="UP000467841"/>
    </source>
</evidence>
<keyword evidence="6" id="KW-1015">Disulfide bond</keyword>
<dbReference type="Pfam" id="PF01657">
    <property type="entry name" value="Stress-antifung"/>
    <property type="match status" value="2"/>
</dbReference>
<dbReference type="InterPro" id="IPR051378">
    <property type="entry name" value="Cell2Cell_Antifungal"/>
</dbReference>
<reference evidence="11" key="1">
    <citation type="submission" date="2020-01" db="EMBL/GenBank/DDBJ databases">
        <authorList>
            <person name="Mishra B."/>
        </authorList>
    </citation>
    <scope>NUCLEOTIDE SEQUENCE [LARGE SCALE GENOMIC DNA]</scope>
</reference>
<evidence type="ECO:0000256" key="5">
    <source>
        <dbReference type="ARBA" id="ARBA00022949"/>
    </source>
</evidence>
<evidence type="ECO:0000259" key="10">
    <source>
        <dbReference type="PROSITE" id="PS51473"/>
    </source>
</evidence>
<proteinExistence type="inferred from homology"/>
<organism evidence="11 12">
    <name type="scientific">Microthlaspi erraticum</name>
    <dbReference type="NCBI Taxonomy" id="1685480"/>
    <lineage>
        <taxon>Eukaryota</taxon>
        <taxon>Viridiplantae</taxon>
        <taxon>Streptophyta</taxon>
        <taxon>Embryophyta</taxon>
        <taxon>Tracheophyta</taxon>
        <taxon>Spermatophyta</taxon>
        <taxon>Magnoliopsida</taxon>
        <taxon>eudicotyledons</taxon>
        <taxon>Gunneridae</taxon>
        <taxon>Pentapetalae</taxon>
        <taxon>rosids</taxon>
        <taxon>malvids</taxon>
        <taxon>Brassicales</taxon>
        <taxon>Brassicaceae</taxon>
        <taxon>Coluteocarpeae</taxon>
        <taxon>Microthlaspi</taxon>
    </lineage>
</organism>
<dbReference type="EMBL" id="CACVBM020000777">
    <property type="protein sequence ID" value="CAA7023342.1"/>
    <property type="molecule type" value="Genomic_DNA"/>
</dbReference>
<dbReference type="GO" id="GO:0005886">
    <property type="term" value="C:plasma membrane"/>
    <property type="evidence" value="ECO:0007669"/>
    <property type="project" value="UniProtKB-SubCell"/>
</dbReference>
<keyword evidence="5" id="KW-0965">Cell junction</keyword>
<keyword evidence="9" id="KW-1133">Transmembrane helix</keyword>
<comment type="similarity">
    <text evidence="8">Belongs to the cysteine-rich repeat secretory protein family. Plasmodesmata-located proteins (PDLD) subfamily.</text>
</comment>
<comment type="subcellular location">
    <subcellularLocation>
        <location evidence="7">Cell junction</location>
        <location evidence="7">Plasmodesma</location>
    </subcellularLocation>
    <subcellularLocation>
        <location evidence="1">Cell membrane</location>
        <topology evidence="1">Single-pass type I membrane protein</topology>
    </subcellularLocation>
</comment>
<dbReference type="OrthoDB" id="1049594at2759"/>
<evidence type="ECO:0000256" key="4">
    <source>
        <dbReference type="ARBA" id="ARBA00022737"/>
    </source>
</evidence>
<evidence type="ECO:0000313" key="11">
    <source>
        <dbReference type="EMBL" id="CAA7023342.1"/>
    </source>
</evidence>
<feature type="domain" description="Gnk2-homologous" evidence="10">
    <location>
        <begin position="155"/>
        <end position="259"/>
    </location>
</feature>
<sequence length="287" mass="31436">MKNKISDSCRWSELAPDGHLEKTVGTYLYLLVVAAVFLVTNLSVDPLVYYHYCWEPKYSPGTRQPKYFSASCSESNVNSLLNLFVKSAAFYTYNNFTVNGLYGLYQCSGGDDISSGDCLSCVDQAVRRLQSHSVGACNCALQLESCLVKYDNVMFFGLPDKTAMLTYCGGRSYNLDESTLINELVSSLVVGSSGSSYRTGTSGEAQAVAQCTKDLNESDCQDCLTEAMQRLKRMPICSTGTWGDVYLAKCYLGYSSRGATGQEMKKSVAAKPKQPVIPRLDITRAAD</sequence>
<comment type="caution">
    <text evidence="11">The sequence shown here is derived from an EMBL/GenBank/DDBJ whole genome shotgun (WGS) entry which is preliminary data.</text>
</comment>
<dbReference type="CDD" id="cd23509">
    <property type="entry name" value="Gnk2-like"/>
    <property type="match status" value="2"/>
</dbReference>
<evidence type="ECO:0000256" key="6">
    <source>
        <dbReference type="ARBA" id="ARBA00023157"/>
    </source>
</evidence>
<dbReference type="InterPro" id="IPR038408">
    <property type="entry name" value="GNK2_sf"/>
</dbReference>
<keyword evidence="2" id="KW-0945">Host-virus interaction</keyword>
<dbReference type="Proteomes" id="UP000467841">
    <property type="component" value="Unassembled WGS sequence"/>
</dbReference>
<dbReference type="PROSITE" id="PS51473">
    <property type="entry name" value="GNK2"/>
    <property type="match status" value="1"/>
</dbReference>
<dbReference type="GO" id="GO:0042742">
    <property type="term" value="P:defense response to bacterium"/>
    <property type="evidence" value="ECO:0007669"/>
    <property type="project" value="TreeGrafter"/>
</dbReference>
<gene>
    <name evidence="11" type="ORF">MERR_LOCUS10577</name>
</gene>